<comment type="caution">
    <text evidence="2">The sequence shown here is derived from an EMBL/GenBank/DDBJ whole genome shotgun (WGS) entry which is preliminary data.</text>
</comment>
<accession>A0ABW6RNM5</accession>
<keyword evidence="3" id="KW-1185">Reference proteome</keyword>
<reference evidence="2 3" key="1">
    <citation type="submission" date="2024-10" db="EMBL/GenBank/DDBJ databases">
        <title>The Natural Products Discovery Center: Release of the First 8490 Sequenced Strains for Exploring Actinobacteria Biosynthetic Diversity.</title>
        <authorList>
            <person name="Kalkreuter E."/>
            <person name="Kautsar S.A."/>
            <person name="Yang D."/>
            <person name="Bader C.D."/>
            <person name="Teijaro C.N."/>
            <person name="Fluegel L."/>
            <person name="Davis C.M."/>
            <person name="Simpson J.R."/>
            <person name="Lauterbach L."/>
            <person name="Steele A.D."/>
            <person name="Gui C."/>
            <person name="Meng S."/>
            <person name="Li G."/>
            <person name="Viehrig K."/>
            <person name="Ye F."/>
            <person name="Su P."/>
            <person name="Kiefer A.F."/>
            <person name="Nichols A."/>
            <person name="Cepeda A.J."/>
            <person name="Yan W."/>
            <person name="Fan B."/>
            <person name="Jiang Y."/>
            <person name="Adhikari A."/>
            <person name="Zheng C.-J."/>
            <person name="Schuster L."/>
            <person name="Cowan T.M."/>
            <person name="Smanski M.J."/>
            <person name="Chevrette M.G."/>
            <person name="De Carvalho L.P.S."/>
            <person name="Shen B."/>
        </authorList>
    </citation>
    <scope>NUCLEOTIDE SEQUENCE [LARGE SCALE GENOMIC DNA]</scope>
    <source>
        <strain evidence="2 3">NPDC003029</strain>
    </source>
</reference>
<name>A0ABW6RNM5_9ACTN</name>
<dbReference type="RefSeq" id="WP_387898566.1">
    <property type="nucleotide sequence ID" value="NZ_JBIAPK010000013.1"/>
</dbReference>
<evidence type="ECO:0000256" key="1">
    <source>
        <dbReference type="SAM" id="Coils"/>
    </source>
</evidence>
<dbReference type="Proteomes" id="UP001601976">
    <property type="component" value="Unassembled WGS sequence"/>
</dbReference>
<gene>
    <name evidence="2" type="ORF">ACFYWW_31305</name>
</gene>
<evidence type="ECO:0000313" key="2">
    <source>
        <dbReference type="EMBL" id="MFF3343145.1"/>
    </source>
</evidence>
<evidence type="ECO:0000313" key="3">
    <source>
        <dbReference type="Proteomes" id="UP001601976"/>
    </source>
</evidence>
<dbReference type="EMBL" id="JBIAPK010000013">
    <property type="protein sequence ID" value="MFF3343145.1"/>
    <property type="molecule type" value="Genomic_DNA"/>
</dbReference>
<organism evidence="2 3">
    <name type="scientific">Streptomyces flavidovirens</name>
    <dbReference type="NCBI Taxonomy" id="67298"/>
    <lineage>
        <taxon>Bacteria</taxon>
        <taxon>Bacillati</taxon>
        <taxon>Actinomycetota</taxon>
        <taxon>Actinomycetes</taxon>
        <taxon>Kitasatosporales</taxon>
        <taxon>Streptomycetaceae</taxon>
        <taxon>Streptomyces</taxon>
    </lineage>
</organism>
<feature type="coiled-coil region" evidence="1">
    <location>
        <begin position="141"/>
        <end position="200"/>
    </location>
</feature>
<sequence length="230" mass="26163">MEPMSRLVLPSLSPYKSALPQQEAAELVGPKDGKVHVLEHEYPWRYDAWRAVHVGPLFLVRTPQQQDAARQFLFDRAGVEIRTATVMSCLVPCTAQTCRRWVEGAVAYASAMDDICAELIAAHRRARSVPQRRRFAAPLALRNWEKTRQRYERVIQEASEAYKPIRKEILQAIDAEKDKAAEHARQAAKARRRRAELAERPVWGWSSAATNGRPIAHIFRYAYPPATALP</sequence>
<proteinExistence type="predicted"/>
<keyword evidence="1" id="KW-0175">Coiled coil</keyword>
<protein>
    <submittedName>
        <fullName evidence="2">Uncharacterized protein</fullName>
    </submittedName>
</protein>